<dbReference type="Proteomes" id="UP001157126">
    <property type="component" value="Unassembled WGS sequence"/>
</dbReference>
<evidence type="ECO:0000256" key="1">
    <source>
        <dbReference type="SAM" id="MobiDB-lite"/>
    </source>
</evidence>
<dbReference type="EMBL" id="BSUO01000001">
    <property type="protein sequence ID" value="GMA40113.1"/>
    <property type="molecule type" value="Genomic_DNA"/>
</dbReference>
<dbReference type="PANTHER" id="PTHR34215">
    <property type="entry name" value="BLL0784 PROTEIN"/>
    <property type="match status" value="1"/>
</dbReference>
<organism evidence="3 4">
    <name type="scientific">Mobilicoccus caccae</name>
    <dbReference type="NCBI Taxonomy" id="1859295"/>
    <lineage>
        <taxon>Bacteria</taxon>
        <taxon>Bacillati</taxon>
        <taxon>Actinomycetota</taxon>
        <taxon>Actinomycetes</taxon>
        <taxon>Micrococcales</taxon>
        <taxon>Dermatophilaceae</taxon>
        <taxon>Mobilicoccus</taxon>
    </lineage>
</organism>
<feature type="region of interest" description="Disordered" evidence="1">
    <location>
        <begin position="1"/>
        <end position="23"/>
    </location>
</feature>
<name>A0ABQ6ITW2_9MICO</name>
<gene>
    <name evidence="3" type="ORF">GCM10025883_21580</name>
</gene>
<dbReference type="SUPFAM" id="SSF64376">
    <property type="entry name" value="YlxR-like"/>
    <property type="match status" value="1"/>
</dbReference>
<evidence type="ECO:0000313" key="3">
    <source>
        <dbReference type="EMBL" id="GMA40113.1"/>
    </source>
</evidence>
<protein>
    <recommendedName>
        <fullName evidence="2">YlxR domain-containing protein</fullName>
    </recommendedName>
</protein>
<dbReference type="InterPro" id="IPR007393">
    <property type="entry name" value="YlxR_dom"/>
</dbReference>
<keyword evidence="4" id="KW-1185">Reference proteome</keyword>
<dbReference type="Gene3D" id="3.30.1230.10">
    <property type="entry name" value="YlxR-like"/>
    <property type="match status" value="1"/>
</dbReference>
<accession>A0ABQ6ITW2</accession>
<feature type="domain" description="YlxR" evidence="2">
    <location>
        <begin position="26"/>
        <end position="108"/>
    </location>
</feature>
<evidence type="ECO:0000313" key="4">
    <source>
        <dbReference type="Proteomes" id="UP001157126"/>
    </source>
</evidence>
<comment type="caution">
    <text evidence="3">The sequence shown here is derived from an EMBL/GenBank/DDBJ whole genome shotgun (WGS) entry which is preliminary data.</text>
</comment>
<dbReference type="Pfam" id="PF04296">
    <property type="entry name" value="YlxR"/>
    <property type="match status" value="1"/>
</dbReference>
<reference evidence="4" key="1">
    <citation type="journal article" date="2019" name="Int. J. Syst. Evol. Microbiol.">
        <title>The Global Catalogue of Microorganisms (GCM) 10K type strain sequencing project: providing services to taxonomists for standard genome sequencing and annotation.</title>
        <authorList>
            <consortium name="The Broad Institute Genomics Platform"/>
            <consortium name="The Broad Institute Genome Sequencing Center for Infectious Disease"/>
            <person name="Wu L."/>
            <person name="Ma J."/>
        </authorList>
    </citation>
    <scope>NUCLEOTIDE SEQUENCE [LARGE SCALE GENOMIC DNA]</scope>
    <source>
        <strain evidence="4">NBRC 113072</strain>
    </source>
</reference>
<evidence type="ECO:0000259" key="2">
    <source>
        <dbReference type="Pfam" id="PF04296"/>
    </source>
</evidence>
<dbReference type="InterPro" id="IPR035931">
    <property type="entry name" value="YlxR-like_sf"/>
</dbReference>
<dbReference type="RefSeq" id="WP_348536161.1">
    <property type="nucleotide sequence ID" value="NZ_BSUO01000001.1"/>
</dbReference>
<sequence length="125" mass="13243">MDGAVTPAKAEPGTEPPLSGAPIPMRTCLGCRRRDARSSLLRLVAEVTRPSPATVAVKPDPGRRLPGRGAWIHPTTVCLDQAVRRRAVGRALRLTVGVNLDEVRDHIEMQEAGAGSGDEHGRPAG</sequence>
<dbReference type="PANTHER" id="PTHR34215:SF1">
    <property type="entry name" value="YLXR DOMAIN-CONTAINING PROTEIN"/>
    <property type="match status" value="1"/>
</dbReference>
<dbReference type="InterPro" id="IPR037465">
    <property type="entry name" value="YlxR"/>
</dbReference>
<proteinExistence type="predicted"/>